<protein>
    <submittedName>
        <fullName evidence="2">Uncharacterized protein</fullName>
    </submittedName>
</protein>
<sequence>MQVRVWSATEAGLKLATDASRLQVRAAFSALSLTCCRRVLHEDSVRATKFSAHAVAIGHRQQDGMLISFCRNMVRVVWASDQLWPAPRRAACQSMWGSPALINDIRRTGHNTDRLRREDGSTSHATPPPSRARRPVHCLSEDVEIHRHGNNRMIRGGSKSESDVDAVPRGLELLYNRGSTPPVNIYQIAGGQCAQNRRRYQWHVVIPTLHYDDSTLRVANCGKPSDTWR</sequence>
<reference evidence="2" key="1">
    <citation type="journal article" date="2023" name="Mol. Phylogenet. Evol.">
        <title>Genome-scale phylogeny and comparative genomics of the fungal order Sordariales.</title>
        <authorList>
            <person name="Hensen N."/>
            <person name="Bonometti L."/>
            <person name="Westerberg I."/>
            <person name="Brannstrom I.O."/>
            <person name="Guillou S."/>
            <person name="Cros-Aarteil S."/>
            <person name="Calhoun S."/>
            <person name="Haridas S."/>
            <person name="Kuo A."/>
            <person name="Mondo S."/>
            <person name="Pangilinan J."/>
            <person name="Riley R."/>
            <person name="LaButti K."/>
            <person name="Andreopoulos B."/>
            <person name="Lipzen A."/>
            <person name="Chen C."/>
            <person name="Yan M."/>
            <person name="Daum C."/>
            <person name="Ng V."/>
            <person name="Clum A."/>
            <person name="Steindorff A."/>
            <person name="Ohm R.A."/>
            <person name="Martin F."/>
            <person name="Silar P."/>
            <person name="Natvig D.O."/>
            <person name="Lalanne C."/>
            <person name="Gautier V."/>
            <person name="Ament-Velasquez S.L."/>
            <person name="Kruys A."/>
            <person name="Hutchinson M.I."/>
            <person name="Powell A.J."/>
            <person name="Barry K."/>
            <person name="Miller A.N."/>
            <person name="Grigoriev I.V."/>
            <person name="Debuchy R."/>
            <person name="Gladieux P."/>
            <person name="Hiltunen Thoren M."/>
            <person name="Johannesson H."/>
        </authorList>
    </citation>
    <scope>NUCLEOTIDE SEQUENCE</scope>
    <source>
        <strain evidence="2">CBS 955.72</strain>
    </source>
</reference>
<comment type="caution">
    <text evidence="2">The sequence shown here is derived from an EMBL/GenBank/DDBJ whole genome shotgun (WGS) entry which is preliminary data.</text>
</comment>
<dbReference type="EMBL" id="JAUIQD010000007">
    <property type="protein sequence ID" value="KAK3343873.1"/>
    <property type="molecule type" value="Genomic_DNA"/>
</dbReference>
<name>A0AAJ0H998_9PEZI</name>
<evidence type="ECO:0000256" key="1">
    <source>
        <dbReference type="SAM" id="MobiDB-lite"/>
    </source>
</evidence>
<dbReference type="Proteomes" id="UP001275084">
    <property type="component" value="Unassembled WGS sequence"/>
</dbReference>
<gene>
    <name evidence="2" type="ORF">B0T25DRAFT_310081</name>
</gene>
<reference evidence="2" key="2">
    <citation type="submission" date="2023-06" db="EMBL/GenBank/DDBJ databases">
        <authorList>
            <consortium name="Lawrence Berkeley National Laboratory"/>
            <person name="Haridas S."/>
            <person name="Hensen N."/>
            <person name="Bonometti L."/>
            <person name="Westerberg I."/>
            <person name="Brannstrom I.O."/>
            <person name="Guillou S."/>
            <person name="Cros-Aarteil S."/>
            <person name="Calhoun S."/>
            <person name="Kuo A."/>
            <person name="Mondo S."/>
            <person name="Pangilinan J."/>
            <person name="Riley R."/>
            <person name="Labutti K."/>
            <person name="Andreopoulos B."/>
            <person name="Lipzen A."/>
            <person name="Chen C."/>
            <person name="Yanf M."/>
            <person name="Daum C."/>
            <person name="Ng V."/>
            <person name="Clum A."/>
            <person name="Steindorff A."/>
            <person name="Ohm R."/>
            <person name="Martin F."/>
            <person name="Silar P."/>
            <person name="Natvig D."/>
            <person name="Lalanne C."/>
            <person name="Gautier V."/>
            <person name="Ament-Velasquez S.L."/>
            <person name="Kruys A."/>
            <person name="Hutchinson M.I."/>
            <person name="Powell A.J."/>
            <person name="Barry K."/>
            <person name="Miller A.N."/>
            <person name="Grigoriev I.V."/>
            <person name="Debuchy R."/>
            <person name="Gladieux P."/>
            <person name="Thoren M.H."/>
            <person name="Johannesson H."/>
        </authorList>
    </citation>
    <scope>NUCLEOTIDE SEQUENCE</scope>
    <source>
        <strain evidence="2">CBS 955.72</strain>
    </source>
</reference>
<organism evidence="2 3">
    <name type="scientific">Lasiosphaeria hispida</name>
    <dbReference type="NCBI Taxonomy" id="260671"/>
    <lineage>
        <taxon>Eukaryota</taxon>
        <taxon>Fungi</taxon>
        <taxon>Dikarya</taxon>
        <taxon>Ascomycota</taxon>
        <taxon>Pezizomycotina</taxon>
        <taxon>Sordariomycetes</taxon>
        <taxon>Sordariomycetidae</taxon>
        <taxon>Sordariales</taxon>
        <taxon>Lasiosphaeriaceae</taxon>
        <taxon>Lasiosphaeria</taxon>
    </lineage>
</organism>
<feature type="compositionally biased region" description="Basic and acidic residues" evidence="1">
    <location>
        <begin position="111"/>
        <end position="121"/>
    </location>
</feature>
<proteinExistence type="predicted"/>
<accession>A0AAJ0H998</accession>
<keyword evidence="3" id="KW-1185">Reference proteome</keyword>
<feature type="region of interest" description="Disordered" evidence="1">
    <location>
        <begin position="111"/>
        <end position="134"/>
    </location>
</feature>
<dbReference type="AlphaFoldDB" id="A0AAJ0H998"/>
<evidence type="ECO:0000313" key="2">
    <source>
        <dbReference type="EMBL" id="KAK3343873.1"/>
    </source>
</evidence>
<evidence type="ECO:0000313" key="3">
    <source>
        <dbReference type="Proteomes" id="UP001275084"/>
    </source>
</evidence>